<dbReference type="Proteomes" id="UP000601789">
    <property type="component" value="Unassembled WGS sequence"/>
</dbReference>
<reference evidence="1 2" key="1">
    <citation type="submission" date="2020-10" db="EMBL/GenBank/DDBJ databases">
        <title>Aquamicrobium zhengzhouensis sp. nov., a exopolysaccharide producing bacterium isolated from farmland soil.</title>
        <authorList>
            <person name="Wang X."/>
        </authorList>
    </citation>
    <scope>NUCLEOTIDE SEQUENCE [LARGE SCALE GENOMIC DNA]</scope>
    <source>
        <strain evidence="2">cd-1</strain>
    </source>
</reference>
<keyword evidence="2" id="KW-1185">Reference proteome</keyword>
<dbReference type="Pfam" id="PF11011">
    <property type="entry name" value="DUF2849"/>
    <property type="match status" value="1"/>
</dbReference>
<dbReference type="RefSeq" id="WP_198477436.1">
    <property type="nucleotide sequence ID" value="NZ_JADGMQ010000011.1"/>
</dbReference>
<comment type="caution">
    <text evidence="1">The sequence shown here is derived from an EMBL/GenBank/DDBJ whole genome shotgun (WGS) entry which is preliminary data.</text>
</comment>
<gene>
    <name evidence="1" type="ORF">IOD40_14680</name>
</gene>
<sequence>MKVLTANRLTNGEAVWLAGDHSWAVTLQAAEVALDEATEEKLARAGTAALLKNEVVDVALIDVELDSGALRPVRLRERIRAAGPTNRRDLGKQAELQIAVAA</sequence>
<evidence type="ECO:0000313" key="2">
    <source>
        <dbReference type="Proteomes" id="UP000601789"/>
    </source>
</evidence>
<accession>A0ABS0SF32</accession>
<dbReference type="InterPro" id="IPR021270">
    <property type="entry name" value="DUF2849"/>
</dbReference>
<proteinExistence type="predicted"/>
<evidence type="ECO:0000313" key="1">
    <source>
        <dbReference type="EMBL" id="MBI1621905.1"/>
    </source>
</evidence>
<dbReference type="EMBL" id="JADGMQ010000011">
    <property type="protein sequence ID" value="MBI1621905.1"/>
    <property type="molecule type" value="Genomic_DNA"/>
</dbReference>
<protein>
    <submittedName>
        <fullName evidence="1">DUF2849 domain-containing protein</fullName>
    </submittedName>
</protein>
<organism evidence="1 2">
    <name type="scientific">Aquamicrobium zhengzhouense</name>
    <dbReference type="NCBI Taxonomy" id="2781738"/>
    <lineage>
        <taxon>Bacteria</taxon>
        <taxon>Pseudomonadati</taxon>
        <taxon>Pseudomonadota</taxon>
        <taxon>Alphaproteobacteria</taxon>
        <taxon>Hyphomicrobiales</taxon>
        <taxon>Phyllobacteriaceae</taxon>
        <taxon>Aquamicrobium</taxon>
    </lineage>
</organism>
<name>A0ABS0SF32_9HYPH</name>